<dbReference type="Proteomes" id="UP000239560">
    <property type="component" value="Unassembled WGS sequence"/>
</dbReference>
<reference evidence="2 3" key="1">
    <citation type="journal article" date="2018" name="Elife">
        <title>Functional genomics of lipid metabolism in the oleaginous yeast Rhodosporidium toruloides.</title>
        <authorList>
            <person name="Coradetti S.T."/>
            <person name="Pinel D."/>
            <person name="Geiselman G."/>
            <person name="Ito M."/>
            <person name="Mondo S."/>
            <person name="Reilly M.C."/>
            <person name="Cheng Y.F."/>
            <person name="Bauer S."/>
            <person name="Grigoriev I."/>
            <person name="Gladden J.M."/>
            <person name="Simmons B.A."/>
            <person name="Brem R."/>
            <person name="Arkin A.P."/>
            <person name="Skerker J.M."/>
        </authorList>
    </citation>
    <scope>NUCLEOTIDE SEQUENCE [LARGE SCALE GENOMIC DNA]</scope>
    <source>
        <strain evidence="2 3">NBRC 0880</strain>
    </source>
</reference>
<feature type="region of interest" description="Disordered" evidence="1">
    <location>
        <begin position="103"/>
        <end position="182"/>
    </location>
</feature>
<evidence type="ECO:0000313" key="3">
    <source>
        <dbReference type="Proteomes" id="UP000239560"/>
    </source>
</evidence>
<evidence type="ECO:0000256" key="1">
    <source>
        <dbReference type="SAM" id="MobiDB-lite"/>
    </source>
</evidence>
<protein>
    <submittedName>
        <fullName evidence="2">Uncharacterized protein</fullName>
    </submittedName>
</protein>
<comment type="caution">
    <text evidence="2">The sequence shown here is derived from an EMBL/GenBank/DDBJ whole genome shotgun (WGS) entry which is preliminary data.</text>
</comment>
<feature type="compositionally biased region" description="Low complexity" evidence="1">
    <location>
        <begin position="40"/>
        <end position="51"/>
    </location>
</feature>
<evidence type="ECO:0000313" key="2">
    <source>
        <dbReference type="EMBL" id="PRQ71112.1"/>
    </source>
</evidence>
<dbReference type="EMBL" id="LCTV02000013">
    <property type="protein sequence ID" value="PRQ71112.1"/>
    <property type="molecule type" value="Genomic_DNA"/>
</dbReference>
<proteinExistence type="predicted"/>
<sequence>MCEDRSARLAERSACLLRARCARSSGPASSPRGQPPPLRLPSSATSSSPSCSTERFVATLRRLQRVVHAVLTCRKTDGTLGEARTALERLVLQQDVRRRGVSRLGDPRPVITAASGTSPATRSRIRLRRQKQIQPPALPAFSSSADAAVGIPPNSRSTGCRLARTRPRTKGSELDPRPASQR</sequence>
<accession>A0A2S9ZZD1</accession>
<name>A0A2S9ZZD1_RHOTO</name>
<dbReference type="AlphaFoldDB" id="A0A2S9ZZD1"/>
<gene>
    <name evidence="2" type="ORF">AAT19DRAFT_10652</name>
</gene>
<organism evidence="2 3">
    <name type="scientific">Rhodotorula toruloides</name>
    <name type="common">Yeast</name>
    <name type="synonym">Rhodosporidium toruloides</name>
    <dbReference type="NCBI Taxonomy" id="5286"/>
    <lineage>
        <taxon>Eukaryota</taxon>
        <taxon>Fungi</taxon>
        <taxon>Dikarya</taxon>
        <taxon>Basidiomycota</taxon>
        <taxon>Pucciniomycotina</taxon>
        <taxon>Microbotryomycetes</taxon>
        <taxon>Sporidiobolales</taxon>
        <taxon>Sporidiobolaceae</taxon>
        <taxon>Rhodotorula</taxon>
    </lineage>
</organism>
<feature type="region of interest" description="Disordered" evidence="1">
    <location>
        <begin position="21"/>
        <end position="51"/>
    </location>
</feature>